<dbReference type="Proteomes" id="UP000057737">
    <property type="component" value="Unassembled WGS sequence"/>
</dbReference>
<accession>A0A109K008</accession>
<dbReference type="AlphaFoldDB" id="A0A109K008"/>
<evidence type="ECO:0000313" key="2">
    <source>
        <dbReference type="EMBL" id="KWV58173.1"/>
    </source>
</evidence>
<dbReference type="SUPFAM" id="SSF69572">
    <property type="entry name" value="Activating enzymes of the ubiquitin-like proteins"/>
    <property type="match status" value="1"/>
</dbReference>
<organism evidence="2 3">
    <name type="scientific">Bradyrhizobium macuxiense</name>
    <dbReference type="NCBI Taxonomy" id="1755647"/>
    <lineage>
        <taxon>Bacteria</taxon>
        <taxon>Pseudomonadati</taxon>
        <taxon>Pseudomonadota</taxon>
        <taxon>Alphaproteobacteria</taxon>
        <taxon>Hyphomicrobiales</taxon>
        <taxon>Nitrobacteraceae</taxon>
        <taxon>Bradyrhizobium</taxon>
    </lineage>
</organism>
<reference evidence="2 3" key="1">
    <citation type="submission" date="2015-11" db="EMBL/GenBank/DDBJ databases">
        <title>Draft Genome Sequence of the Strain BR 10303 (Bradyrhizobium sp.) isolated from nodules of Centrolobium paraense.</title>
        <authorList>
            <person name="Zelli J.E."/>
            <person name="Simoes-Araujo J.L."/>
            <person name="Barauna A.C."/>
            <person name="Silva K."/>
        </authorList>
    </citation>
    <scope>NUCLEOTIDE SEQUENCE [LARGE SCALE GENOMIC DNA]</scope>
    <source>
        <strain evidence="2 3">BR 10303</strain>
    </source>
</reference>
<dbReference type="InterPro" id="IPR035985">
    <property type="entry name" value="Ubiquitin-activating_enz"/>
</dbReference>
<comment type="caution">
    <text evidence="2">The sequence shown here is derived from an EMBL/GenBank/DDBJ whole genome shotgun (WGS) entry which is preliminary data.</text>
</comment>
<dbReference type="GO" id="GO:0008641">
    <property type="term" value="F:ubiquitin-like modifier activating enzyme activity"/>
    <property type="evidence" value="ECO:0007669"/>
    <property type="project" value="InterPro"/>
</dbReference>
<dbReference type="InterPro" id="IPR000594">
    <property type="entry name" value="ThiF_NAD_FAD-bd"/>
</dbReference>
<feature type="domain" description="THIF-type NAD/FAD binding fold" evidence="1">
    <location>
        <begin position="162"/>
        <end position="321"/>
    </location>
</feature>
<gene>
    <name evidence="2" type="ORF">AS156_35785</name>
</gene>
<sequence>MKLAYSARLDHKSGEIVFCAVVKSVLDADGKQVAAWSSLMPAALQGDAVKEIEVTWDLREGELRPKPSLQDQNIGLGELLNGRANPSALFDLPNSRRGQLHAFLYPTETQFRKQGESWLFVLAAGKRSAFYPNKKAPEPVDAFIIRTLRAGHQDLISRAPATSVLSTKSIALLGTGAVGAPLAIELARNGVGELKLLDADVVEPGNTIRWPIGSSAWGRTKTQALADFIAREYPATNVSCVNHALGTFVPQTGFGDFAALDETLAFVDLVIDGTASFGTTSLIQDQARSRSLPLVALYASPSVASGVVALYMPNEGCPVCLEWAWEDGTSGISPPPGMFAEAELIQPPGCAERTFSGTFFDLQELSLQAMRVVAGFFAGGFPQSSSVVYTLAFEDQDGIRVPAWHKNSLPPHSQCSCRK</sequence>
<dbReference type="Gene3D" id="3.40.50.720">
    <property type="entry name" value="NAD(P)-binding Rossmann-like Domain"/>
    <property type="match status" value="1"/>
</dbReference>
<evidence type="ECO:0000313" key="3">
    <source>
        <dbReference type="Proteomes" id="UP000057737"/>
    </source>
</evidence>
<protein>
    <recommendedName>
        <fullName evidence="1">THIF-type NAD/FAD binding fold domain-containing protein</fullName>
    </recommendedName>
</protein>
<evidence type="ECO:0000259" key="1">
    <source>
        <dbReference type="Pfam" id="PF00899"/>
    </source>
</evidence>
<dbReference type="Pfam" id="PF00899">
    <property type="entry name" value="ThiF"/>
    <property type="match status" value="1"/>
</dbReference>
<dbReference type="EMBL" id="LNCU01000039">
    <property type="protein sequence ID" value="KWV58173.1"/>
    <property type="molecule type" value="Genomic_DNA"/>
</dbReference>
<keyword evidence="3" id="KW-1185">Reference proteome</keyword>
<name>A0A109K008_9BRAD</name>
<dbReference type="RefSeq" id="WP_066503880.1">
    <property type="nucleotide sequence ID" value="NZ_LNCU01000039.1"/>
</dbReference>
<proteinExistence type="predicted"/>